<dbReference type="AlphaFoldDB" id="A0A1D3TSQ9"/>
<name>A0A1D3TSQ9_9FIRM</name>
<evidence type="ECO:0000313" key="3">
    <source>
        <dbReference type="EMBL" id="SCP96854.1"/>
    </source>
</evidence>
<organism evidence="3 4">
    <name type="scientific">Anaerobium acetethylicum</name>
    <dbReference type="NCBI Taxonomy" id="1619234"/>
    <lineage>
        <taxon>Bacteria</taxon>
        <taxon>Bacillati</taxon>
        <taxon>Bacillota</taxon>
        <taxon>Clostridia</taxon>
        <taxon>Lachnospirales</taxon>
        <taxon>Lachnospiraceae</taxon>
        <taxon>Anaerobium</taxon>
    </lineage>
</organism>
<feature type="domain" description="DUF2326" evidence="2">
    <location>
        <begin position="140"/>
        <end position="257"/>
    </location>
</feature>
<evidence type="ECO:0000259" key="2">
    <source>
        <dbReference type="Pfam" id="PF10088"/>
    </source>
</evidence>
<gene>
    <name evidence="3" type="ORF">SAMN05421730_1006130</name>
</gene>
<accession>A0A1D3TSQ9</accession>
<dbReference type="Pfam" id="PF10088">
    <property type="entry name" value="DUF2326"/>
    <property type="match status" value="1"/>
</dbReference>
<reference evidence="3 4" key="1">
    <citation type="submission" date="2016-09" db="EMBL/GenBank/DDBJ databases">
        <authorList>
            <person name="Capua I."/>
            <person name="De Benedictis P."/>
            <person name="Joannis T."/>
            <person name="Lombin L.H."/>
            <person name="Cattoli G."/>
        </authorList>
    </citation>
    <scope>NUCLEOTIDE SEQUENCE [LARGE SCALE GENOMIC DNA]</scope>
    <source>
        <strain evidence="3 4">GluBS11</strain>
    </source>
</reference>
<proteinExistence type="predicted"/>
<dbReference type="EMBL" id="FMKA01000006">
    <property type="protein sequence ID" value="SCP96854.1"/>
    <property type="molecule type" value="Genomic_DNA"/>
</dbReference>
<feature type="coiled-coil region" evidence="1">
    <location>
        <begin position="6"/>
        <end position="33"/>
    </location>
</feature>
<feature type="coiled-coil region" evidence="1">
    <location>
        <begin position="95"/>
        <end position="122"/>
    </location>
</feature>
<dbReference type="InterPro" id="IPR018760">
    <property type="entry name" value="DUF2326"/>
</dbReference>
<evidence type="ECO:0000313" key="4">
    <source>
        <dbReference type="Proteomes" id="UP000199315"/>
    </source>
</evidence>
<evidence type="ECO:0000256" key="1">
    <source>
        <dbReference type="SAM" id="Coils"/>
    </source>
</evidence>
<dbReference type="STRING" id="1619234.SAMN05421730_1006130"/>
<keyword evidence="1" id="KW-0175">Coiled coil</keyword>
<dbReference type="Proteomes" id="UP000199315">
    <property type="component" value="Unassembled WGS sequence"/>
</dbReference>
<keyword evidence="4" id="KW-1185">Reference proteome</keyword>
<sequence>MLENRGDYFKERIKELEKEAEHLQMQKQEIKEIITLSTRIFQNTQIVDDIHNINEQLNIEYLRLADVKMKIEKYNEINDLTKQSNEKGKEILEKTIEYEAEYNQYSENIENIETHFQNLVQAAYGEDGVLNYSYENDVKKRSSTGRIKICCQIADENSHGRLYMKINMFDLALFLNRIDNNTGCDLLIHDGSYCKPNPGAKAKVVNYVDNYLKDAEKGQYFITINKSEVEETDLEDFRKKKMIVAANSASTERVFRYQLNIDSDCF</sequence>
<protein>
    <recommendedName>
        <fullName evidence="2">DUF2326 domain-containing protein</fullName>
    </recommendedName>
</protein>